<dbReference type="InterPro" id="IPR056884">
    <property type="entry name" value="NPHP3-like_N"/>
</dbReference>
<feature type="repeat" description="ANK" evidence="3">
    <location>
        <begin position="1009"/>
        <end position="1037"/>
    </location>
</feature>
<sequence length="1483" mass="164389">MFAQAKHRDMASLAAKGKIPHFNSRTKYKAIKTNVLAFQFMVTLKALESADLYTVGWIAALVIERAAATAMLDERHDQPSTFTQHPADSNVYTWGKMGKHNIVIASLPVGVYGTVSAATTAMSMLSSLPQIKISLLIGIGGGISRPTEGHDIRLGDIVVSQPQGTTGGVVQYDLGKARSHDKWERTGFLAMLPRVLLNALGCLQAEHELEESRVPELLRGMEKLKRGPGGYSYQGSENDRLFKATYNHIDGHNCRTCDENEIVVREKRDTTDPVVHYGTIASGNCLVKDAVTRDRILEDLDGDCICFEMEAAGLMNHFPCLVIRGICDYADSHKNDQWQRYASIFLLPTARSSLDMFRPAASRIVGQFTNHRKVDHDIQAIQAVVSDTQAGVENLETDSHLRKIKEWLSAPDPSTNLSEALQKRQEGTGVWFLQGQQFQEWEGSVSGCLWLHGIPGCGKTILTATILERLNRNLEPTHVLLYFFFDFSDAYKQPLNKLVRSLIIQLYSQCVKSRAELDRVFSTCQHGSRQPTDGLLSDTFRHMLNNVENVQIVIDALDECRTRKELMQWIEHLMIAEHTGLRLLITSRKEEEIESALTRWMRRHNILSIQQDPVNRDIRAYVHQQLRNDRGFRRWCSKPDVLDEIETKLNEEAGGMFRWAVCQLDILRDCLDLRKLRNSLNSLPRTLEETYDRILASIDESYRLEAIRLLQFLTYSERPLTLQEAIDIMVVDPGNDPEFDSAFRMPEGREITRVCSSLVSLVTREDGDTENAVMELQLAHFSVQQYLRCDRIAATFPQSASKVGLLYQSCMEESFARGLMTRVCLAYLSQLDDDGRAVEEIKVDFPLAQYSAQYWFDHAKCSESRDDVQESIRSFLLRRKGAYMVWGKLFDPDQPWNGTLWWPTKEMVNPLYYAALTGLQHTVSLLLKEGANVNEPGGAYHSALQAASSIGNSVIVQLLLDQGADVNMQGGLYGYPLQAASIRGHEKVVQQLLARGAKIKLEGGLYTDALYAASAEGHANVVRILVENGAEVNTRGGIHVTALQEAPFQDHKDILQQLLARSAKVSLQNGLDTNALTLSSGDGRKTQNSFNEKLKAIAEDSFYGNALHVASIGNRSETMKLIDAARIDSYYIGASLGSHDGSTLLAVASFKGHIEVVRSLVDQGAVITAAAKYGATPLSMASHEGQVEVVKILLENGADINTKTRGGFGPLTLASMNGHLELVRFLLENHADINTKTRRGWGAFELAVNSGHVEVVRLLLGNGADINTKTTDGCDSLMLASRNGHVELVMLLLENHADINTETTDGRGPLMLAVSDGHVETIKLLLAKGADINITNNSGCTPLHLAFAGGDTEVADLLLSQAADFTISDDNGWTPMMLASYNGNLRGVEQILEKGATLADINARSNYGTTPLYLACGMGHTEVVRVLLENDAYINSGNDDSWTPLAVALWESHSETVDLLCQNGAYEYSCARHRRSPQVYLGC</sequence>
<feature type="repeat" description="ANK" evidence="3">
    <location>
        <begin position="1140"/>
        <end position="1172"/>
    </location>
</feature>
<accession>A0A1V6NE17</accession>
<dbReference type="PRINTS" id="PR01415">
    <property type="entry name" value="ANKYRIN"/>
</dbReference>
<dbReference type="GO" id="GO:0009116">
    <property type="term" value="P:nucleoside metabolic process"/>
    <property type="evidence" value="ECO:0007669"/>
    <property type="project" value="InterPro"/>
</dbReference>
<dbReference type="PANTHER" id="PTHR24171:SF10">
    <property type="entry name" value="ANKYRIN REPEAT DOMAIN-CONTAINING PROTEIN 29-LIKE"/>
    <property type="match status" value="1"/>
</dbReference>
<dbReference type="SMART" id="SM00248">
    <property type="entry name" value="ANK"/>
    <property type="match status" value="16"/>
</dbReference>
<dbReference type="Pfam" id="PF12796">
    <property type="entry name" value="Ank_2"/>
    <property type="match status" value="6"/>
</dbReference>
<feature type="repeat" description="ANK" evidence="3">
    <location>
        <begin position="1407"/>
        <end position="1439"/>
    </location>
</feature>
<name>A0A1V6NE17_PENPO</name>
<feature type="repeat" description="ANK" evidence="3">
    <location>
        <begin position="1371"/>
        <end position="1403"/>
    </location>
</feature>
<reference evidence="6" key="1">
    <citation type="journal article" date="2017" name="Nat. Microbiol.">
        <title>Global analysis of biosynthetic gene clusters reveals vast potential of secondary metabolite production in Penicillium species.</title>
        <authorList>
            <person name="Nielsen J.C."/>
            <person name="Grijseels S."/>
            <person name="Prigent S."/>
            <person name="Ji B."/>
            <person name="Dainat J."/>
            <person name="Nielsen K.F."/>
            <person name="Frisvad J.C."/>
            <person name="Workman M."/>
            <person name="Nielsen J."/>
        </authorList>
    </citation>
    <scope>NUCLEOTIDE SEQUENCE [LARGE SCALE GENOMIC DNA]</scope>
    <source>
        <strain evidence="6">IBT 4502</strain>
    </source>
</reference>
<feature type="repeat" description="ANK" evidence="3">
    <location>
        <begin position="1206"/>
        <end position="1238"/>
    </location>
</feature>
<proteinExistence type="predicted"/>
<feature type="repeat" description="ANK" evidence="3">
    <location>
        <begin position="906"/>
        <end position="938"/>
    </location>
</feature>
<keyword evidence="6" id="KW-1185">Reference proteome</keyword>
<dbReference type="Gene3D" id="3.40.50.300">
    <property type="entry name" value="P-loop containing nucleotide triphosphate hydrolases"/>
    <property type="match status" value="1"/>
</dbReference>
<dbReference type="PROSITE" id="PS50088">
    <property type="entry name" value="ANK_REPEAT"/>
    <property type="match status" value="12"/>
</dbReference>
<feature type="repeat" description="ANK" evidence="3">
    <location>
        <begin position="1272"/>
        <end position="1304"/>
    </location>
</feature>
<dbReference type="STRING" id="60169.A0A1V6NE17"/>
<feature type="repeat" description="ANK" evidence="3">
    <location>
        <begin position="1338"/>
        <end position="1370"/>
    </location>
</feature>
<comment type="caution">
    <text evidence="5">The sequence shown here is derived from an EMBL/GenBank/DDBJ whole genome shotgun (WGS) entry which is preliminary data.</text>
</comment>
<evidence type="ECO:0000313" key="5">
    <source>
        <dbReference type="EMBL" id="OQD62980.1"/>
    </source>
</evidence>
<feature type="repeat" description="ANK" evidence="3">
    <location>
        <begin position="1239"/>
        <end position="1271"/>
    </location>
</feature>
<organism evidence="5 6">
    <name type="scientific">Penicillium polonicum</name>
    <dbReference type="NCBI Taxonomy" id="60169"/>
    <lineage>
        <taxon>Eukaryota</taxon>
        <taxon>Fungi</taxon>
        <taxon>Dikarya</taxon>
        <taxon>Ascomycota</taxon>
        <taxon>Pezizomycotina</taxon>
        <taxon>Eurotiomycetes</taxon>
        <taxon>Eurotiomycetidae</taxon>
        <taxon>Eurotiales</taxon>
        <taxon>Aspergillaceae</taxon>
        <taxon>Penicillium</taxon>
    </lineage>
</organism>
<keyword evidence="1" id="KW-0677">Repeat</keyword>
<evidence type="ECO:0000256" key="2">
    <source>
        <dbReference type="ARBA" id="ARBA00023043"/>
    </source>
</evidence>
<gene>
    <name evidence="5" type="ORF">PENPOL_c010G05878</name>
</gene>
<keyword evidence="2 3" id="KW-0040">ANK repeat</keyword>
<dbReference type="InterPro" id="IPR027417">
    <property type="entry name" value="P-loop_NTPase"/>
</dbReference>
<dbReference type="SUPFAM" id="SSF53167">
    <property type="entry name" value="Purine and uridine phosphorylases"/>
    <property type="match status" value="1"/>
</dbReference>
<dbReference type="PROSITE" id="PS50297">
    <property type="entry name" value="ANK_REP_REGION"/>
    <property type="match status" value="12"/>
</dbReference>
<feature type="repeat" description="ANK" evidence="3">
    <location>
        <begin position="939"/>
        <end position="971"/>
    </location>
</feature>
<dbReference type="Proteomes" id="UP000191408">
    <property type="component" value="Unassembled WGS sequence"/>
</dbReference>
<dbReference type="PANTHER" id="PTHR24171">
    <property type="entry name" value="ANKYRIN REPEAT DOMAIN-CONTAINING PROTEIN 39-RELATED"/>
    <property type="match status" value="1"/>
</dbReference>
<feature type="domain" description="Nephrocystin 3-like N-terminal" evidence="4">
    <location>
        <begin position="427"/>
        <end position="588"/>
    </location>
</feature>
<evidence type="ECO:0000313" key="6">
    <source>
        <dbReference type="Proteomes" id="UP000191408"/>
    </source>
</evidence>
<dbReference type="SUPFAM" id="SSF52540">
    <property type="entry name" value="P-loop containing nucleoside triphosphate hydrolases"/>
    <property type="match status" value="1"/>
</dbReference>
<evidence type="ECO:0000259" key="4">
    <source>
        <dbReference type="Pfam" id="PF24883"/>
    </source>
</evidence>
<dbReference type="InterPro" id="IPR035994">
    <property type="entry name" value="Nucleoside_phosphorylase_sf"/>
</dbReference>
<dbReference type="GO" id="GO:0003824">
    <property type="term" value="F:catalytic activity"/>
    <property type="evidence" value="ECO:0007669"/>
    <property type="project" value="InterPro"/>
</dbReference>
<dbReference type="EMBL" id="MDYM01000010">
    <property type="protein sequence ID" value="OQD62980.1"/>
    <property type="molecule type" value="Genomic_DNA"/>
</dbReference>
<dbReference type="Gene3D" id="1.25.40.20">
    <property type="entry name" value="Ankyrin repeat-containing domain"/>
    <property type="match status" value="4"/>
</dbReference>
<dbReference type="InterPro" id="IPR036770">
    <property type="entry name" value="Ankyrin_rpt-contain_sf"/>
</dbReference>
<protein>
    <recommendedName>
        <fullName evidence="4">Nephrocystin 3-like N-terminal domain-containing protein</fullName>
    </recommendedName>
</protein>
<feature type="repeat" description="ANK" evidence="3">
    <location>
        <begin position="1305"/>
        <end position="1337"/>
    </location>
</feature>
<dbReference type="Gene3D" id="3.40.50.1580">
    <property type="entry name" value="Nucleoside phosphorylase domain"/>
    <property type="match status" value="1"/>
</dbReference>
<feature type="repeat" description="ANK" evidence="3">
    <location>
        <begin position="1173"/>
        <end position="1205"/>
    </location>
</feature>
<dbReference type="OrthoDB" id="1577640at2759"/>
<evidence type="ECO:0000256" key="1">
    <source>
        <dbReference type="ARBA" id="ARBA00022737"/>
    </source>
</evidence>
<evidence type="ECO:0000256" key="3">
    <source>
        <dbReference type="PROSITE-ProRule" id="PRU00023"/>
    </source>
</evidence>
<dbReference type="Pfam" id="PF24883">
    <property type="entry name" value="NPHP3_N"/>
    <property type="match status" value="1"/>
</dbReference>
<dbReference type="InterPro" id="IPR002110">
    <property type="entry name" value="Ankyrin_rpt"/>
</dbReference>
<dbReference type="SUPFAM" id="SSF48403">
    <property type="entry name" value="Ankyrin repeat"/>
    <property type="match status" value="2"/>
</dbReference>